<dbReference type="OrthoDB" id="5831905at2759"/>
<keyword evidence="1" id="KW-1133">Transmembrane helix</keyword>
<keyword evidence="1" id="KW-0472">Membrane</keyword>
<dbReference type="WBParaSite" id="DME_0000350001-mRNA-1">
    <property type="protein sequence ID" value="DME_0000350001-mRNA-1"/>
    <property type="gene ID" value="DME_0000350001"/>
</dbReference>
<protein>
    <submittedName>
        <fullName evidence="5">TMC domain-containing protein</fullName>
    </submittedName>
</protein>
<keyword evidence="1" id="KW-0812">Transmembrane</keyword>
<dbReference type="EMBL" id="UYYG01001161">
    <property type="protein sequence ID" value="VDN57532.1"/>
    <property type="molecule type" value="Genomic_DNA"/>
</dbReference>
<accession>A0A0N4U8W2</accession>
<reference evidence="5" key="1">
    <citation type="submission" date="2017-02" db="UniProtKB">
        <authorList>
            <consortium name="WormBaseParasite"/>
        </authorList>
    </citation>
    <scope>IDENTIFICATION</scope>
</reference>
<keyword evidence="4" id="KW-1185">Reference proteome</keyword>
<dbReference type="Proteomes" id="UP000274756">
    <property type="component" value="Unassembled WGS sequence"/>
</dbReference>
<dbReference type="PANTHER" id="PTHR23302">
    <property type="entry name" value="TRANSMEMBRANE CHANNEL-RELATED"/>
    <property type="match status" value="1"/>
</dbReference>
<reference evidence="2 4" key="2">
    <citation type="submission" date="2018-11" db="EMBL/GenBank/DDBJ databases">
        <authorList>
            <consortium name="Pathogen Informatics"/>
        </authorList>
    </citation>
    <scope>NUCLEOTIDE SEQUENCE [LARGE SCALE GENOMIC DNA]</scope>
</reference>
<dbReference type="InterPro" id="IPR038900">
    <property type="entry name" value="TMC"/>
</dbReference>
<dbReference type="GO" id="GO:0005886">
    <property type="term" value="C:plasma membrane"/>
    <property type="evidence" value="ECO:0007669"/>
    <property type="project" value="InterPro"/>
</dbReference>
<evidence type="ECO:0000313" key="2">
    <source>
        <dbReference type="EMBL" id="VDN57532.1"/>
    </source>
</evidence>
<dbReference type="PANTHER" id="PTHR23302:SF65">
    <property type="entry name" value="TRANSMEMBRANE CHANNEL-LIKE PROTEIN 2"/>
    <property type="match status" value="1"/>
</dbReference>
<gene>
    <name evidence="2" type="ORF">DME_LOCUS7505</name>
</gene>
<evidence type="ECO:0000256" key="1">
    <source>
        <dbReference type="SAM" id="Phobius"/>
    </source>
</evidence>
<organism evidence="3 5">
    <name type="scientific">Dracunculus medinensis</name>
    <name type="common">Guinea worm</name>
    <dbReference type="NCBI Taxonomy" id="318479"/>
    <lineage>
        <taxon>Eukaryota</taxon>
        <taxon>Metazoa</taxon>
        <taxon>Ecdysozoa</taxon>
        <taxon>Nematoda</taxon>
        <taxon>Chromadorea</taxon>
        <taxon>Rhabditida</taxon>
        <taxon>Spirurina</taxon>
        <taxon>Dracunculoidea</taxon>
        <taxon>Dracunculidae</taxon>
        <taxon>Dracunculus</taxon>
    </lineage>
</organism>
<evidence type="ECO:0000313" key="4">
    <source>
        <dbReference type="Proteomes" id="UP000274756"/>
    </source>
</evidence>
<proteinExistence type="predicted"/>
<evidence type="ECO:0000313" key="3">
    <source>
        <dbReference type="Proteomes" id="UP000038040"/>
    </source>
</evidence>
<name>A0A0N4U8W2_DRAME</name>
<dbReference type="AlphaFoldDB" id="A0A0N4U8W2"/>
<evidence type="ECO:0000313" key="5">
    <source>
        <dbReference type="WBParaSite" id="DME_0000350001-mRNA-1"/>
    </source>
</evidence>
<feature type="transmembrane region" description="Helical" evidence="1">
    <location>
        <begin position="173"/>
        <end position="191"/>
    </location>
</feature>
<dbReference type="STRING" id="318479.A0A0N4U8W2"/>
<sequence>QLAELLVCWFSLFPPRLVARRYLEKQQSKVSKWHLWKVEVMRQLTIFSRWCNNMRIYLIPWEAKIKKIESHYGSVVSSYFTFLRWVLSVNITMTVIMMLFVTIPEWLADSRGGPERYNRTYNIKIMKPVDVQRADELNTVLDFKGYFEYSLLFYGYYSSETYFGDIVQYSVPVAYFIVNLFILGYSFFVILRKMAANARHSKLAEGKTQQYIFNWKLFTGWDYTIGNPEAVSNVLMATVIKFREIIAEYNESKRKKFE</sequence>
<dbReference type="GO" id="GO:0008381">
    <property type="term" value="F:mechanosensitive monoatomic ion channel activity"/>
    <property type="evidence" value="ECO:0007669"/>
    <property type="project" value="TreeGrafter"/>
</dbReference>
<feature type="transmembrane region" description="Helical" evidence="1">
    <location>
        <begin position="82"/>
        <end position="103"/>
    </location>
</feature>
<dbReference type="Proteomes" id="UP000038040">
    <property type="component" value="Unplaced"/>
</dbReference>